<dbReference type="AlphaFoldDB" id="A0A381RGW2"/>
<keyword evidence="1" id="KW-0175">Coiled coil</keyword>
<organism evidence="3">
    <name type="scientific">marine metagenome</name>
    <dbReference type="NCBI Taxonomy" id="408172"/>
    <lineage>
        <taxon>unclassified sequences</taxon>
        <taxon>metagenomes</taxon>
        <taxon>ecological metagenomes</taxon>
    </lineage>
</organism>
<gene>
    <name evidence="3" type="ORF">METZ01_LOCUS43338</name>
</gene>
<dbReference type="Pfam" id="PF24481">
    <property type="entry name" value="CT398_CC"/>
    <property type="match status" value="1"/>
</dbReference>
<feature type="coiled-coil region" evidence="1">
    <location>
        <begin position="44"/>
        <end position="78"/>
    </location>
</feature>
<feature type="domain" description="CT398-like coiled coil hairpin" evidence="2">
    <location>
        <begin position="8"/>
        <end position="186"/>
    </location>
</feature>
<reference evidence="3" key="1">
    <citation type="submission" date="2018-05" db="EMBL/GenBank/DDBJ databases">
        <authorList>
            <person name="Lanie J.A."/>
            <person name="Ng W.-L."/>
            <person name="Kazmierczak K.M."/>
            <person name="Andrzejewski T.M."/>
            <person name="Davidsen T.M."/>
            <person name="Wayne K.J."/>
            <person name="Tettelin H."/>
            <person name="Glass J.I."/>
            <person name="Rusch D."/>
            <person name="Podicherti R."/>
            <person name="Tsui H.-C.T."/>
            <person name="Winkler M.E."/>
        </authorList>
    </citation>
    <scope>NUCLEOTIDE SEQUENCE</scope>
</reference>
<proteinExistence type="predicted"/>
<evidence type="ECO:0000256" key="1">
    <source>
        <dbReference type="SAM" id="Coils"/>
    </source>
</evidence>
<dbReference type="EMBL" id="UINC01001898">
    <property type="protein sequence ID" value="SUZ90484.1"/>
    <property type="molecule type" value="Genomic_DNA"/>
</dbReference>
<protein>
    <recommendedName>
        <fullName evidence="2">CT398-like coiled coil hairpin domain-containing protein</fullName>
    </recommendedName>
</protein>
<evidence type="ECO:0000313" key="3">
    <source>
        <dbReference type="EMBL" id="SUZ90484.1"/>
    </source>
</evidence>
<accession>A0A381RGW2</accession>
<dbReference type="InterPro" id="IPR056003">
    <property type="entry name" value="CT398_CC_hairpin"/>
</dbReference>
<evidence type="ECO:0000259" key="2">
    <source>
        <dbReference type="Pfam" id="PF24481"/>
    </source>
</evidence>
<dbReference type="Gene3D" id="1.10.287.1490">
    <property type="match status" value="1"/>
</dbReference>
<sequence length="234" mass="25385">MDALFAVQDEDVIRGQLDYRRAHLSERQDVVAAEVERGETATAIAALELERLEHSRRQNRLEGEVVAIEARLAELDKKLYGSAITSAREATSLQDEIGHLRRRQDDLEGSVLELMEVLEPMEQELARLADQASAGDVAIHAAQTSLAEAEAAVDGELSESASRRELAVPQVPADVLTRYEGSRASFGSSTVVRFSGSDCSGCPYSMPAVEADRVRSLTAGTLADCSECGRLVVR</sequence>
<name>A0A381RGW2_9ZZZZ</name>